<keyword evidence="1" id="KW-0614">Plasmid</keyword>
<reference evidence="1" key="1">
    <citation type="submission" date="2018-04" db="EMBL/GenBank/DDBJ databases">
        <title>mcr-1 harboring plasmid from an E. coli recovered from a dog.</title>
        <authorList>
            <person name="Rumi M.V."/>
            <person name="Gentilini E."/>
            <person name="Mas J."/>
            <person name="Lincopan N."/>
            <person name="Elena A."/>
            <person name="Esposito F."/>
            <person name="Cerdeira L."/>
            <person name="Figueroa R."/>
            <person name="Gutkind G."/>
            <person name="Di Conza J."/>
        </authorList>
    </citation>
    <scope>NUCLEOTIDE SEQUENCE</scope>
    <source>
        <strain evidence="1">V80</strain>
        <plasmid evidence="1">mcr-1_pV80_dog</plasmid>
    </source>
</reference>
<protein>
    <submittedName>
        <fullName evidence="1">Shufflon-specific DNA recombinase</fullName>
    </submittedName>
</protein>
<accession>A0A2Z3EFI7</accession>
<evidence type="ECO:0000313" key="1">
    <source>
        <dbReference type="EMBL" id="AWH60770.1"/>
    </source>
</evidence>
<geneLocation type="plasmid" evidence="1">
    <name>mcr-1_pV80_dog</name>
</geneLocation>
<dbReference type="AlphaFoldDB" id="A0A2Z3EFI7"/>
<proteinExistence type="predicted"/>
<sequence>MLLLRTLAQAAQRGERVPTPGELPTNIDERVMICPLTN</sequence>
<name>A0A2Z3EFI7_ECOLX</name>
<dbReference type="EMBL" id="MH271383">
    <property type="protein sequence ID" value="AWH60770.1"/>
    <property type="molecule type" value="Genomic_DNA"/>
</dbReference>
<organism evidence="1">
    <name type="scientific">Escherichia coli</name>
    <dbReference type="NCBI Taxonomy" id="562"/>
    <lineage>
        <taxon>Bacteria</taxon>
        <taxon>Pseudomonadati</taxon>
        <taxon>Pseudomonadota</taxon>
        <taxon>Gammaproteobacteria</taxon>
        <taxon>Enterobacterales</taxon>
        <taxon>Enterobacteriaceae</taxon>
        <taxon>Escherichia</taxon>
    </lineage>
</organism>